<dbReference type="PROSITE" id="PS50158">
    <property type="entry name" value="ZF_CCHC"/>
    <property type="match status" value="1"/>
</dbReference>
<evidence type="ECO:0000256" key="1">
    <source>
        <dbReference type="PROSITE-ProRule" id="PRU00047"/>
    </source>
</evidence>
<accession>A0A0J7KS41</accession>
<organism evidence="3 4">
    <name type="scientific">Lasius niger</name>
    <name type="common">Black garden ant</name>
    <dbReference type="NCBI Taxonomy" id="67767"/>
    <lineage>
        <taxon>Eukaryota</taxon>
        <taxon>Metazoa</taxon>
        <taxon>Ecdysozoa</taxon>
        <taxon>Arthropoda</taxon>
        <taxon>Hexapoda</taxon>
        <taxon>Insecta</taxon>
        <taxon>Pterygota</taxon>
        <taxon>Neoptera</taxon>
        <taxon>Endopterygota</taxon>
        <taxon>Hymenoptera</taxon>
        <taxon>Apocrita</taxon>
        <taxon>Aculeata</taxon>
        <taxon>Formicoidea</taxon>
        <taxon>Formicidae</taxon>
        <taxon>Formicinae</taxon>
        <taxon>Lasius</taxon>
        <taxon>Lasius</taxon>
    </lineage>
</organism>
<dbReference type="SUPFAM" id="SSF57756">
    <property type="entry name" value="Retrovirus zinc finger-like domains"/>
    <property type="match status" value="1"/>
</dbReference>
<feature type="domain" description="CCHC-type" evidence="2">
    <location>
        <begin position="335"/>
        <end position="350"/>
    </location>
</feature>
<dbReference type="OrthoDB" id="7554612at2759"/>
<dbReference type="SMART" id="SM00343">
    <property type="entry name" value="ZnF_C2HC"/>
    <property type="match status" value="2"/>
</dbReference>
<protein>
    <submittedName>
        <fullName evidence="3">Gag-pol polyprotein</fullName>
    </submittedName>
</protein>
<dbReference type="Gene3D" id="3.60.10.10">
    <property type="entry name" value="Endonuclease/exonuclease/phosphatase"/>
    <property type="match status" value="1"/>
</dbReference>
<dbReference type="InterPro" id="IPR036691">
    <property type="entry name" value="Endo/exonu/phosph_ase_sf"/>
</dbReference>
<evidence type="ECO:0000259" key="2">
    <source>
        <dbReference type="PROSITE" id="PS50158"/>
    </source>
</evidence>
<keyword evidence="1" id="KW-0863">Zinc-finger</keyword>
<comment type="caution">
    <text evidence="3">The sequence shown here is derived from an EMBL/GenBank/DDBJ whole genome shotgun (WGS) entry which is preliminary data.</text>
</comment>
<proteinExistence type="predicted"/>
<dbReference type="InterPro" id="IPR036875">
    <property type="entry name" value="Znf_CCHC_sf"/>
</dbReference>
<gene>
    <name evidence="3" type="ORF">RF55_6828</name>
</gene>
<dbReference type="AlphaFoldDB" id="A0A0J7KS41"/>
<name>A0A0J7KS41_LASNI</name>
<dbReference type="Proteomes" id="UP000036403">
    <property type="component" value="Unassembled WGS sequence"/>
</dbReference>
<dbReference type="STRING" id="67767.A0A0J7KS41"/>
<dbReference type="SUPFAM" id="SSF56219">
    <property type="entry name" value="DNase I-like"/>
    <property type="match status" value="1"/>
</dbReference>
<dbReference type="InterPro" id="IPR001878">
    <property type="entry name" value="Znf_CCHC"/>
</dbReference>
<dbReference type="PaxDb" id="67767-A0A0J7KS41"/>
<keyword evidence="1" id="KW-0479">Metal-binding</keyword>
<reference evidence="3 4" key="1">
    <citation type="submission" date="2015-04" db="EMBL/GenBank/DDBJ databases">
        <title>Lasius niger genome sequencing.</title>
        <authorList>
            <person name="Konorov E.A."/>
            <person name="Nikitin M.A."/>
            <person name="Kirill M.V."/>
            <person name="Chang P."/>
        </authorList>
    </citation>
    <scope>NUCLEOTIDE SEQUENCE [LARGE SCALE GENOMIC DNA]</scope>
    <source>
        <tissue evidence="3">Whole</tissue>
    </source>
</reference>
<dbReference type="EMBL" id="LBMM01003816">
    <property type="protein sequence ID" value="KMQ93101.1"/>
    <property type="molecule type" value="Genomic_DNA"/>
</dbReference>
<dbReference type="GO" id="GO:0003676">
    <property type="term" value="F:nucleic acid binding"/>
    <property type="evidence" value="ECO:0007669"/>
    <property type="project" value="InterPro"/>
</dbReference>
<dbReference type="Gene3D" id="4.10.60.10">
    <property type="entry name" value="Zinc finger, CCHC-type"/>
    <property type="match status" value="1"/>
</dbReference>
<sequence>MTRVENSIGRINIEISSKAASLLEMDDELAGVAKPAVLGEGYPEEETNQTLYMTWNTKRTMIYYRRRGHLGAPVVGVCSTVPGAHMSSSCVGPAPSLTTGEEFKAATVDSENEIESKDPLDLIFVDCASAVEDEPQQQASKIEKAPRSAAVMITGKEEGFSYAEALKKARGAISLDKLEIERTKIRRAANGGLLIEVMGPGGAGKALALKDKLYEVFHDQANVTRPVKGEIRLVGMDCTVSSEEVVEVISEYGRCLKEDVRVGIIRPMSNGLYTVWAQCPLSAAIRTVNNGKIPIGWTLARVDLLNRRPTQCFKCWKFGHLSNACKSTEDFSKLCFRCGGEDHVARSCRSQPSCKICTMEGRAADHRLGSGLCSAMKEVDRPQGNSIVDITWISPDLIALVKDWRVLSDVESLSDHLYISFVVSTSWSRPPQIQLSRKWNMRKFYTDLFRAALIWQGQIPMVEDRANAAQAMTWLDRTMVEACNVAAPRIDLKKPRRQAYWWQQSVAILRRNCLRTRRFWQRAKRRRCPQEIIDELGASYKLMRKDLRTEISRLKSKAWQELIGTIDEDPWGLPYRMVLRKLKLASPSLSELLDQEILAELLDNLFPRYDMPDPIKDWSNFV</sequence>
<keyword evidence="1" id="KW-0862">Zinc</keyword>
<dbReference type="GO" id="GO:0008270">
    <property type="term" value="F:zinc ion binding"/>
    <property type="evidence" value="ECO:0007669"/>
    <property type="project" value="UniProtKB-KW"/>
</dbReference>
<evidence type="ECO:0000313" key="4">
    <source>
        <dbReference type="Proteomes" id="UP000036403"/>
    </source>
</evidence>
<keyword evidence="4" id="KW-1185">Reference proteome</keyword>
<evidence type="ECO:0000313" key="3">
    <source>
        <dbReference type="EMBL" id="KMQ93101.1"/>
    </source>
</evidence>
<dbReference type="Pfam" id="PF00098">
    <property type="entry name" value="zf-CCHC"/>
    <property type="match status" value="1"/>
</dbReference>